<dbReference type="RefSeq" id="WP_236864461.1">
    <property type="nucleotide sequence ID" value="NZ_BAABAZ010000004.1"/>
</dbReference>
<reference evidence="2" key="1">
    <citation type="journal article" date="2019" name="Int. J. Syst. Evol. Microbiol.">
        <title>The Global Catalogue of Microorganisms (GCM) 10K type strain sequencing project: providing services to taxonomists for standard genome sequencing and annotation.</title>
        <authorList>
            <consortium name="The Broad Institute Genomics Platform"/>
            <consortium name="The Broad Institute Genome Sequencing Center for Infectious Disease"/>
            <person name="Wu L."/>
            <person name="Ma J."/>
        </authorList>
    </citation>
    <scope>NUCLEOTIDE SEQUENCE [LARGE SCALE GENOMIC DNA]</scope>
    <source>
        <strain evidence="2">JCM 17458</strain>
    </source>
</reference>
<proteinExistence type="predicted"/>
<gene>
    <name evidence="1" type="ORF">GCM10022261_06290</name>
</gene>
<comment type="caution">
    <text evidence="1">The sequence shown here is derived from an EMBL/GenBank/DDBJ whole genome shotgun (WGS) entry which is preliminary data.</text>
</comment>
<dbReference type="Pfam" id="PF22742">
    <property type="entry name" value="PspAB"/>
    <property type="match status" value="1"/>
</dbReference>
<accession>A0ABP8EGJ8</accession>
<dbReference type="Proteomes" id="UP001501586">
    <property type="component" value="Unassembled WGS sequence"/>
</dbReference>
<organism evidence="1 2">
    <name type="scientific">Brevibacterium daeguense</name>
    <dbReference type="NCBI Taxonomy" id="909936"/>
    <lineage>
        <taxon>Bacteria</taxon>
        <taxon>Bacillati</taxon>
        <taxon>Actinomycetota</taxon>
        <taxon>Actinomycetes</taxon>
        <taxon>Micrococcales</taxon>
        <taxon>Brevibacteriaceae</taxon>
        <taxon>Brevibacterium</taxon>
    </lineage>
</organism>
<protein>
    <submittedName>
        <fullName evidence="1">Uncharacterized protein</fullName>
    </submittedName>
</protein>
<dbReference type="InterPro" id="IPR054383">
    <property type="entry name" value="PspAB-like"/>
</dbReference>
<sequence length="191" mass="20764">MGFLDAILGRSKPKKANLDDLFALPPAALTMQAATAFVPTGTGGVAFREVEGGAFAQVEQESRALIAKDPDCKVRQVNDGFGYTWQVITDANASTSNLVTNMHAVNSSLENQGFGPMLLCSTLYFAEPSGRRAALVYLYKRGTFYPFVQLGPHRRDSALEIQLRGVLSGELEIESDMSKWSPVWDAPGMLD</sequence>
<dbReference type="EMBL" id="BAABAZ010000004">
    <property type="protein sequence ID" value="GAA4283098.1"/>
    <property type="molecule type" value="Genomic_DNA"/>
</dbReference>
<evidence type="ECO:0000313" key="2">
    <source>
        <dbReference type="Proteomes" id="UP001501586"/>
    </source>
</evidence>
<keyword evidence="2" id="KW-1185">Reference proteome</keyword>
<name>A0ABP8EGJ8_9MICO</name>
<evidence type="ECO:0000313" key="1">
    <source>
        <dbReference type="EMBL" id="GAA4283098.1"/>
    </source>
</evidence>